<dbReference type="InterPro" id="IPR003661">
    <property type="entry name" value="HisK_dim/P_dom"/>
</dbReference>
<dbReference type="InterPro" id="IPR005467">
    <property type="entry name" value="His_kinase_dom"/>
</dbReference>
<dbReference type="Gene3D" id="3.30.565.10">
    <property type="entry name" value="Histidine kinase-like ATPase, C-terminal domain"/>
    <property type="match status" value="1"/>
</dbReference>
<dbReference type="Pfam" id="PF02518">
    <property type="entry name" value="HATPase_c"/>
    <property type="match status" value="1"/>
</dbReference>
<dbReference type="Pfam" id="PF01590">
    <property type="entry name" value="GAF"/>
    <property type="match status" value="1"/>
</dbReference>
<dbReference type="InterPro" id="IPR016132">
    <property type="entry name" value="Phyto_chromo_attachment"/>
</dbReference>
<feature type="domain" description="Phytochrome chromophore attachment site" evidence="12">
    <location>
        <begin position="147"/>
        <end position="311"/>
    </location>
</feature>
<feature type="domain" description="Histidine kinase" evidence="13">
    <location>
        <begin position="537"/>
        <end position="764"/>
    </location>
</feature>
<dbReference type="PANTHER" id="PTHR43304:SF1">
    <property type="entry name" value="PAC DOMAIN-CONTAINING PROTEIN"/>
    <property type="match status" value="1"/>
</dbReference>
<evidence type="ECO:0000256" key="6">
    <source>
        <dbReference type="ARBA" id="ARBA00022606"/>
    </source>
</evidence>
<dbReference type="Gene3D" id="1.10.287.130">
    <property type="match status" value="1"/>
</dbReference>
<keyword evidence="4" id="KW-0600">Photoreceptor protein</keyword>
<dbReference type="InterPro" id="IPR052162">
    <property type="entry name" value="Sensor_kinase/Photoreceptor"/>
</dbReference>
<comment type="catalytic activity">
    <reaction evidence="1">
        <text>ATP + protein L-histidine = ADP + protein N-phospho-L-histidine.</text>
        <dbReference type="EC" id="2.7.13.3"/>
    </reaction>
</comment>
<evidence type="ECO:0000256" key="9">
    <source>
        <dbReference type="ARBA" id="ARBA00022991"/>
    </source>
</evidence>
<keyword evidence="5" id="KW-0597">Phosphoprotein</keyword>
<keyword evidence="6" id="KW-0716">Sensory transduction</keyword>
<dbReference type="PROSITE" id="PS50046">
    <property type="entry name" value="PHYTOCHROME_2"/>
    <property type="match status" value="1"/>
</dbReference>
<dbReference type="EC" id="2.7.13.3" evidence="3"/>
<evidence type="ECO:0000313" key="15">
    <source>
        <dbReference type="Proteomes" id="UP000634134"/>
    </source>
</evidence>
<dbReference type="SMART" id="SM00065">
    <property type="entry name" value="GAF"/>
    <property type="match status" value="1"/>
</dbReference>
<evidence type="ECO:0000259" key="13">
    <source>
        <dbReference type="PROSITE" id="PS50109"/>
    </source>
</evidence>
<keyword evidence="9" id="KW-0157">Chromophore</keyword>
<evidence type="ECO:0000256" key="11">
    <source>
        <dbReference type="SAM" id="Coils"/>
    </source>
</evidence>
<dbReference type="InterPro" id="IPR036890">
    <property type="entry name" value="HATPase_C_sf"/>
</dbReference>
<dbReference type="SUPFAM" id="SSF47384">
    <property type="entry name" value="Homodimeric domain of signal transducing histidine kinase"/>
    <property type="match status" value="1"/>
</dbReference>
<comment type="caution">
    <text evidence="14">The sequence shown here is derived from an EMBL/GenBank/DDBJ whole genome shotgun (WGS) entry which is preliminary data.</text>
</comment>
<evidence type="ECO:0000259" key="12">
    <source>
        <dbReference type="PROSITE" id="PS50046"/>
    </source>
</evidence>
<evidence type="ECO:0000256" key="1">
    <source>
        <dbReference type="ARBA" id="ARBA00000085"/>
    </source>
</evidence>
<dbReference type="InterPro" id="IPR013654">
    <property type="entry name" value="PAS_2"/>
</dbReference>
<dbReference type="RefSeq" id="WP_194119546.1">
    <property type="nucleotide sequence ID" value="NZ_JACYGY010000001.1"/>
</dbReference>
<evidence type="ECO:0000313" key="14">
    <source>
        <dbReference type="EMBL" id="MBE9461269.1"/>
    </source>
</evidence>
<dbReference type="InterPro" id="IPR003594">
    <property type="entry name" value="HATPase_dom"/>
</dbReference>
<organism evidence="14 15">
    <name type="scientific">Dyadobacter subterraneus</name>
    <dbReference type="NCBI Taxonomy" id="2773304"/>
    <lineage>
        <taxon>Bacteria</taxon>
        <taxon>Pseudomonadati</taxon>
        <taxon>Bacteroidota</taxon>
        <taxon>Cytophagia</taxon>
        <taxon>Cytophagales</taxon>
        <taxon>Spirosomataceae</taxon>
        <taxon>Dyadobacter</taxon>
    </lineage>
</organism>
<dbReference type="InterPro" id="IPR036097">
    <property type="entry name" value="HisK_dim/P_sf"/>
</dbReference>
<dbReference type="EMBL" id="JACYGY010000001">
    <property type="protein sequence ID" value="MBE9461269.1"/>
    <property type="molecule type" value="Genomic_DNA"/>
</dbReference>
<evidence type="ECO:0000256" key="10">
    <source>
        <dbReference type="ARBA" id="ARBA00023170"/>
    </source>
</evidence>
<dbReference type="SMART" id="SM00387">
    <property type="entry name" value="HATPase_c"/>
    <property type="match status" value="1"/>
</dbReference>
<keyword evidence="7" id="KW-0808">Transferase</keyword>
<keyword evidence="10" id="KW-0675">Receptor</keyword>
<dbReference type="InterPro" id="IPR029016">
    <property type="entry name" value="GAF-like_dom_sf"/>
</dbReference>
<dbReference type="PANTHER" id="PTHR43304">
    <property type="entry name" value="PHYTOCHROME-LIKE PROTEIN CPH1"/>
    <property type="match status" value="1"/>
</dbReference>
<comment type="similarity">
    <text evidence="2">In the N-terminal section; belongs to the phytochrome family.</text>
</comment>
<feature type="coiled-coil region" evidence="11">
    <location>
        <begin position="510"/>
        <end position="537"/>
    </location>
</feature>
<dbReference type="InterPro" id="IPR001294">
    <property type="entry name" value="Phytochrome"/>
</dbReference>
<evidence type="ECO:0000256" key="8">
    <source>
        <dbReference type="ARBA" id="ARBA00022777"/>
    </source>
</evidence>
<dbReference type="Pfam" id="PF08446">
    <property type="entry name" value="PAS_2"/>
    <property type="match status" value="1"/>
</dbReference>
<dbReference type="InterPro" id="IPR035965">
    <property type="entry name" value="PAS-like_dom_sf"/>
</dbReference>
<keyword evidence="15" id="KW-1185">Reference proteome</keyword>
<evidence type="ECO:0000256" key="3">
    <source>
        <dbReference type="ARBA" id="ARBA00012438"/>
    </source>
</evidence>
<dbReference type="Pfam" id="PF00360">
    <property type="entry name" value="PHY"/>
    <property type="match status" value="1"/>
</dbReference>
<accession>A0ABR9WAK0</accession>
<dbReference type="InterPro" id="IPR003018">
    <property type="entry name" value="GAF"/>
</dbReference>
<keyword evidence="8" id="KW-0418">Kinase</keyword>
<reference evidence="15" key="1">
    <citation type="submission" date="2023-07" db="EMBL/GenBank/DDBJ databases">
        <title>Dyadobacter sp. nov 'subterranea' isolated from contaminted grondwater.</title>
        <authorList>
            <person name="Szabo I."/>
            <person name="Al-Omari J."/>
            <person name="Szerdahelyi S.G."/>
            <person name="Rado J."/>
        </authorList>
    </citation>
    <scope>NUCLEOTIDE SEQUENCE [LARGE SCALE GENOMIC DNA]</scope>
    <source>
        <strain evidence="15">UP-52</strain>
    </source>
</reference>
<name>A0ABR9WAK0_9BACT</name>
<dbReference type="InterPro" id="IPR013515">
    <property type="entry name" value="Phytochrome_cen-reg"/>
</dbReference>
<dbReference type="Gene3D" id="3.30.450.20">
    <property type="entry name" value="PAS domain"/>
    <property type="match status" value="1"/>
</dbReference>
<dbReference type="InterPro" id="IPR043150">
    <property type="entry name" value="Phytochrome_PHY_sf"/>
</dbReference>
<dbReference type="SUPFAM" id="SSF55874">
    <property type="entry name" value="ATPase domain of HSP90 chaperone/DNA topoisomerase II/histidine kinase"/>
    <property type="match status" value="1"/>
</dbReference>
<evidence type="ECO:0000256" key="5">
    <source>
        <dbReference type="ARBA" id="ARBA00022553"/>
    </source>
</evidence>
<protein>
    <recommendedName>
        <fullName evidence="3">histidine kinase</fullName>
        <ecNumber evidence="3">2.7.13.3</ecNumber>
    </recommendedName>
</protein>
<dbReference type="Gene3D" id="3.30.450.40">
    <property type="match status" value="1"/>
</dbReference>
<dbReference type="PRINTS" id="PR01033">
    <property type="entry name" value="PHYTOCHROME"/>
</dbReference>
<proteinExistence type="inferred from homology"/>
<dbReference type="Gene3D" id="3.30.450.270">
    <property type="match status" value="1"/>
</dbReference>
<keyword evidence="11" id="KW-0175">Coiled coil</keyword>
<sequence length="766" mass="86985">MNIKDIVNRDVVNLTNCESEPIHIPGSIQPHGFLLGIKNEDQVIDFCSANCGDYLNLSPEQILGKTLEDIFQKDQSDLFATYWELNKSNQATPFVFVSNKMEFNTSVHLSGETLILEFEPFPDGTLSLPDLYNQTRSFVSLMEKHSYLPELCQDIANETRAITGYDRVMIYRFDEEYNGEVIAESKIENLDSFSGQKYPHTDIPAQARELYIRNPLRVITDISYTPVPLLTLNDSGEKTNKSLDLSLSLLRSVSPIHVEYLKNMGVGATLTVSLLKNNKLWGLIACHHYSSKLLPHYTRLSALLQGHFLTSQIAVREVAEEFEISQAADKALMESLTILHEQEDFIEDFYKSPSLLNLANATGFAIYYKGKIYKNGLVPENEDLIPLLKKLSENYPNAGLHTEQLISIFPEDEKLSKYAAGIIYHSIAGGTPDGVIWLRAERRETINWAGNPHKAVIHNEEGAARLSPRKSFELWLEEVKNKSLKWRISEINASSSFAYALQKHINLRYVRNQENKNRLLNDELKAANKELANLNWISTHDLKEPLRKIQIFASKVLDRENPDLSAQVKDSVERMRFAAEKMQVLIEDILSYSKTGNMEKVYENVDLTLILKKAVEESADIIEEKNGVINFGNLPVLKIIPFQIHQLFINLISNALKFSKQDVPPVINIEVKTVNALESTSLKLAENTEYFAISFQDNGIGFEKEYENRIFDVFQRLHPNHKYPGTGIGLAICKKIMENHSGFITADSELGKGARFTLYFPKEDIV</sequence>
<gene>
    <name evidence="14" type="ORF">IEE83_05170</name>
</gene>
<dbReference type="SUPFAM" id="SSF55785">
    <property type="entry name" value="PYP-like sensor domain (PAS domain)"/>
    <property type="match status" value="1"/>
</dbReference>
<evidence type="ECO:0000256" key="7">
    <source>
        <dbReference type="ARBA" id="ARBA00022679"/>
    </source>
</evidence>
<dbReference type="SUPFAM" id="SSF55781">
    <property type="entry name" value="GAF domain-like"/>
    <property type="match status" value="2"/>
</dbReference>
<dbReference type="CDD" id="cd00082">
    <property type="entry name" value="HisKA"/>
    <property type="match status" value="1"/>
</dbReference>
<dbReference type="Proteomes" id="UP000634134">
    <property type="component" value="Unassembled WGS sequence"/>
</dbReference>
<evidence type="ECO:0000256" key="4">
    <source>
        <dbReference type="ARBA" id="ARBA00022543"/>
    </source>
</evidence>
<dbReference type="PROSITE" id="PS50109">
    <property type="entry name" value="HIS_KIN"/>
    <property type="match status" value="1"/>
</dbReference>
<evidence type="ECO:0000256" key="2">
    <source>
        <dbReference type="ARBA" id="ARBA00006402"/>
    </source>
</evidence>